<dbReference type="Proteomes" id="UP000810130">
    <property type="component" value="Unassembled WGS sequence"/>
</dbReference>
<evidence type="ECO:0000313" key="2">
    <source>
        <dbReference type="Proteomes" id="UP000810130"/>
    </source>
</evidence>
<proteinExistence type="predicted"/>
<evidence type="ECO:0000313" key="1">
    <source>
        <dbReference type="EMBL" id="MBP2856148.1"/>
    </source>
</evidence>
<gene>
    <name evidence="1" type="ORF">J8657_00870</name>
</gene>
<protein>
    <submittedName>
        <fullName evidence="1">Uncharacterized protein</fullName>
    </submittedName>
</protein>
<comment type="caution">
    <text evidence="1">The sequence shown here is derived from an EMBL/GenBank/DDBJ whole genome shotgun (WGS) entry which is preliminary data.</text>
</comment>
<organism evidence="1 2">
    <name type="scientific">Dickeya oryzae</name>
    <dbReference type="NCBI Taxonomy" id="1240404"/>
    <lineage>
        <taxon>Bacteria</taxon>
        <taxon>Pseudomonadati</taxon>
        <taxon>Pseudomonadota</taxon>
        <taxon>Gammaproteobacteria</taxon>
        <taxon>Enterobacterales</taxon>
        <taxon>Pectobacteriaceae</taxon>
        <taxon>Dickeya</taxon>
    </lineage>
</organism>
<name>A0ABS5B6S1_9GAMM</name>
<keyword evidence="2" id="KW-1185">Reference proteome</keyword>
<sequence length="104" mass="11956">MEPQAFQVDINGCWTHPDFPETDESWDEKRFSEWARQEGLESKLIFADVGEGDAIQTHWWELRKPKGEGWFVGSIHDTDEGPVCVWLRNAAAHQSGEVDHLGNY</sequence>
<reference evidence="1 2" key="1">
    <citation type="submission" date="2021-04" db="EMBL/GenBank/DDBJ databases">
        <title>Genomic and host-range diversity within the Dickeya zeae complex, identification of D. zeae and D. oryzae members, proposal of two novel subspecies D. zeae subsp. zeae subsp. nov. and D. zeae subsp. dombae subsp. nov.</title>
        <authorList>
            <person name="Van Gijsegem F."/>
            <person name="Hugouvieux-Cotte-Pattat N."/>
        </authorList>
    </citation>
    <scope>NUCLEOTIDE SEQUENCE [LARGE SCALE GENOMIC DNA]</scope>
    <source>
        <strain evidence="1 2">FVG03</strain>
    </source>
</reference>
<dbReference type="EMBL" id="JAGJWX010000002">
    <property type="protein sequence ID" value="MBP2856148.1"/>
    <property type="molecule type" value="Genomic_DNA"/>
</dbReference>
<accession>A0ABS5B6S1</accession>